<dbReference type="CDD" id="cd08966">
    <property type="entry name" value="EcFpg-like_N"/>
    <property type="match status" value="1"/>
</dbReference>
<dbReference type="SUPFAM" id="SSF81624">
    <property type="entry name" value="N-terminal domain of MutM-like DNA repair proteins"/>
    <property type="match status" value="1"/>
</dbReference>
<evidence type="ECO:0000256" key="9">
    <source>
        <dbReference type="ARBA" id="ARBA00023125"/>
    </source>
</evidence>
<keyword evidence="4 15" id="KW-0479">Metal-binding</keyword>
<evidence type="ECO:0000256" key="15">
    <source>
        <dbReference type="HAMAP-Rule" id="MF_00103"/>
    </source>
</evidence>
<dbReference type="InterPro" id="IPR010663">
    <property type="entry name" value="Znf_FPG/IleRS"/>
</dbReference>
<sequence>MPELPEVETTRRGIEPHLVGRRIIGIVVRQSRLRWPIPDTLPQQAQGRTLQRVGRRGKYLLLDDGQLTLLIHLGMSGSLRLVEANSPPRRHDHVDLMLDSDRILRFHDPRRFGALLCFDPRQGPHPLLAKLGPEPLEADFDGAYLHRQSQGRRRAIKSLIMDSQVVVGVGNIYASESLFLAGIEPRRAAGKLNQTEAHRLAEAIADVLTAAIAQGGTTLRDFVREDGRHGYFSQQLQVYGRGGQPCLRCGTLIQQTTVGQRSTFHCPCCQPG</sequence>
<protein>
    <recommendedName>
        <fullName evidence="15">Formamidopyrimidine-DNA glycosylase</fullName>
        <shortName evidence="15">Fapy-DNA glycosylase</shortName>
        <ecNumber evidence="15">3.2.2.23</ecNumber>
    </recommendedName>
    <alternativeName>
        <fullName evidence="15">DNA-(apurinic or apyrimidinic site) lyase MutM</fullName>
        <shortName evidence="15">AP lyase MutM</shortName>
        <ecNumber evidence="15">4.2.99.18</ecNumber>
    </alternativeName>
</protein>
<evidence type="ECO:0000256" key="12">
    <source>
        <dbReference type="ARBA" id="ARBA00023268"/>
    </source>
</evidence>
<evidence type="ECO:0000256" key="14">
    <source>
        <dbReference type="ARBA" id="ARBA00044632"/>
    </source>
</evidence>
<dbReference type="FunFam" id="1.10.8.50:FF:000003">
    <property type="entry name" value="Formamidopyrimidine-DNA glycosylase"/>
    <property type="match status" value="1"/>
</dbReference>
<evidence type="ECO:0000256" key="1">
    <source>
        <dbReference type="ARBA" id="ARBA00001668"/>
    </source>
</evidence>
<dbReference type="SMART" id="SM01232">
    <property type="entry name" value="H2TH"/>
    <property type="match status" value="1"/>
</dbReference>
<dbReference type="InterPro" id="IPR012319">
    <property type="entry name" value="FPG_cat"/>
</dbReference>
<evidence type="ECO:0000256" key="10">
    <source>
        <dbReference type="ARBA" id="ARBA00023204"/>
    </source>
</evidence>
<dbReference type="Pfam" id="PF06827">
    <property type="entry name" value="zf-FPG_IleRS"/>
    <property type="match status" value="1"/>
</dbReference>
<keyword evidence="10 15" id="KW-0234">DNA repair</keyword>
<feature type="domain" description="Formamidopyrimidine-DNA glycosylase catalytic" evidence="17">
    <location>
        <begin position="2"/>
        <end position="113"/>
    </location>
</feature>
<evidence type="ECO:0000256" key="4">
    <source>
        <dbReference type="ARBA" id="ARBA00022723"/>
    </source>
</evidence>
<dbReference type="InterPro" id="IPR020629">
    <property type="entry name" value="FPG_Glyclase"/>
</dbReference>
<evidence type="ECO:0000313" key="18">
    <source>
        <dbReference type="EMBL" id="SEQ23898.1"/>
    </source>
</evidence>
<dbReference type="EC" id="3.2.2.23" evidence="15"/>
<dbReference type="EC" id="4.2.99.18" evidence="15"/>
<dbReference type="InterPro" id="IPR015886">
    <property type="entry name" value="H2TH_FPG"/>
</dbReference>
<dbReference type="GO" id="GO:0008270">
    <property type="term" value="F:zinc ion binding"/>
    <property type="evidence" value="ECO:0007669"/>
    <property type="project" value="UniProtKB-UniRule"/>
</dbReference>
<dbReference type="SUPFAM" id="SSF46946">
    <property type="entry name" value="S13-like H2TH domain"/>
    <property type="match status" value="1"/>
</dbReference>
<comment type="cofactor">
    <cofactor evidence="15">
        <name>Zn(2+)</name>
        <dbReference type="ChEBI" id="CHEBI:29105"/>
    </cofactor>
    <text evidence="15">Binds 1 zinc ion per subunit.</text>
</comment>
<feature type="active site" description="Schiff-base intermediate with DNA" evidence="15">
    <location>
        <position position="2"/>
    </location>
</feature>
<dbReference type="InterPro" id="IPR035937">
    <property type="entry name" value="FPG_N"/>
</dbReference>
<dbReference type="Pfam" id="PF01149">
    <property type="entry name" value="Fapy_DNA_glyco"/>
    <property type="match status" value="1"/>
</dbReference>
<dbReference type="InterPro" id="IPR000214">
    <property type="entry name" value="Znf_DNA_glyclase/AP_lyase"/>
</dbReference>
<dbReference type="GO" id="GO:0003684">
    <property type="term" value="F:damaged DNA binding"/>
    <property type="evidence" value="ECO:0007669"/>
    <property type="project" value="InterPro"/>
</dbReference>
<keyword evidence="13 15" id="KW-0326">Glycosidase</keyword>
<organism evidence="18 19">
    <name type="scientific">Ectothiorhodospira magna</name>
    <dbReference type="NCBI Taxonomy" id="867345"/>
    <lineage>
        <taxon>Bacteria</taxon>
        <taxon>Pseudomonadati</taxon>
        <taxon>Pseudomonadota</taxon>
        <taxon>Gammaproteobacteria</taxon>
        <taxon>Chromatiales</taxon>
        <taxon>Ectothiorhodospiraceae</taxon>
        <taxon>Ectothiorhodospira</taxon>
    </lineage>
</organism>
<dbReference type="NCBIfam" id="NF002211">
    <property type="entry name" value="PRK01103.1"/>
    <property type="match status" value="1"/>
</dbReference>
<keyword evidence="8 15" id="KW-0862">Zinc</keyword>
<dbReference type="Pfam" id="PF06831">
    <property type="entry name" value="H2TH"/>
    <property type="match status" value="1"/>
</dbReference>
<evidence type="ECO:0000256" key="7">
    <source>
        <dbReference type="ARBA" id="ARBA00022801"/>
    </source>
</evidence>
<dbReference type="NCBIfam" id="TIGR00577">
    <property type="entry name" value="fpg"/>
    <property type="match status" value="1"/>
</dbReference>
<dbReference type="Proteomes" id="UP000199496">
    <property type="component" value="Unassembled WGS sequence"/>
</dbReference>
<feature type="binding site" evidence="15">
    <location>
        <position position="91"/>
    </location>
    <ligand>
        <name>DNA</name>
        <dbReference type="ChEBI" id="CHEBI:16991"/>
    </ligand>
</feature>
<keyword evidence="11 15" id="KW-0456">Lyase</keyword>
<comment type="subunit">
    <text evidence="3 15">Monomer.</text>
</comment>
<evidence type="ECO:0000256" key="11">
    <source>
        <dbReference type="ARBA" id="ARBA00023239"/>
    </source>
</evidence>
<dbReference type="Gene3D" id="3.20.190.10">
    <property type="entry name" value="MutM-like, N-terminal"/>
    <property type="match status" value="1"/>
</dbReference>
<evidence type="ECO:0000313" key="19">
    <source>
        <dbReference type="Proteomes" id="UP000199496"/>
    </source>
</evidence>
<gene>
    <name evidence="15" type="primary">mutM</name>
    <name evidence="15" type="synonym">fpg</name>
    <name evidence="18" type="ORF">SAMN05421693_12138</name>
</gene>
<accession>A0A1H9EFW2</accession>
<dbReference type="PANTHER" id="PTHR22993">
    <property type="entry name" value="FORMAMIDOPYRIMIDINE-DNA GLYCOSYLASE"/>
    <property type="match status" value="1"/>
</dbReference>
<comment type="similarity">
    <text evidence="2 15">Belongs to the FPG family.</text>
</comment>
<evidence type="ECO:0000256" key="8">
    <source>
        <dbReference type="ARBA" id="ARBA00022833"/>
    </source>
</evidence>
<evidence type="ECO:0000256" key="6">
    <source>
        <dbReference type="ARBA" id="ARBA00022771"/>
    </source>
</evidence>
<feature type="active site" description="Proton donor; for beta-elimination activity" evidence="15">
    <location>
        <position position="58"/>
    </location>
</feature>
<keyword evidence="12 15" id="KW-0511">Multifunctional enzyme</keyword>
<feature type="domain" description="FPG-type" evidence="16">
    <location>
        <begin position="237"/>
        <end position="271"/>
    </location>
</feature>
<dbReference type="SMART" id="SM00898">
    <property type="entry name" value="Fapy_DNA_glyco"/>
    <property type="match status" value="1"/>
</dbReference>
<evidence type="ECO:0000256" key="5">
    <source>
        <dbReference type="ARBA" id="ARBA00022763"/>
    </source>
</evidence>
<evidence type="ECO:0000256" key="2">
    <source>
        <dbReference type="ARBA" id="ARBA00009409"/>
    </source>
</evidence>
<keyword evidence="5 15" id="KW-0227">DNA damage</keyword>
<dbReference type="GO" id="GO:0034039">
    <property type="term" value="F:8-oxo-7,8-dihydroguanine DNA N-glycosylase activity"/>
    <property type="evidence" value="ECO:0007669"/>
    <property type="project" value="TreeGrafter"/>
</dbReference>
<dbReference type="PROSITE" id="PS51066">
    <property type="entry name" value="ZF_FPG_2"/>
    <property type="match status" value="1"/>
</dbReference>
<feature type="binding site" evidence="15">
    <location>
        <position position="152"/>
    </location>
    <ligand>
        <name>DNA</name>
        <dbReference type="ChEBI" id="CHEBI:16991"/>
    </ligand>
</feature>
<dbReference type="AlphaFoldDB" id="A0A1H9EFW2"/>
<dbReference type="EMBL" id="FOFO01000021">
    <property type="protein sequence ID" value="SEQ23898.1"/>
    <property type="molecule type" value="Genomic_DNA"/>
</dbReference>
<keyword evidence="6 15" id="KW-0863">Zinc-finger</keyword>
<proteinExistence type="inferred from homology"/>
<evidence type="ECO:0000256" key="13">
    <source>
        <dbReference type="ARBA" id="ARBA00023295"/>
    </source>
</evidence>
<evidence type="ECO:0000259" key="17">
    <source>
        <dbReference type="PROSITE" id="PS51068"/>
    </source>
</evidence>
<comment type="catalytic activity">
    <reaction evidence="1 15">
        <text>Hydrolysis of DNA containing ring-opened 7-methylguanine residues, releasing 2,6-diamino-4-hydroxy-5-(N-methyl)formamidopyrimidine.</text>
        <dbReference type="EC" id="3.2.2.23"/>
    </reaction>
</comment>
<dbReference type="OrthoDB" id="9800855at2"/>
<keyword evidence="19" id="KW-1185">Reference proteome</keyword>
<dbReference type="GO" id="GO:0006284">
    <property type="term" value="P:base-excision repair"/>
    <property type="evidence" value="ECO:0007669"/>
    <property type="project" value="InterPro"/>
</dbReference>
<name>A0A1H9EFW2_9GAMM</name>
<comment type="catalytic activity">
    <reaction evidence="14 15">
        <text>2'-deoxyribonucleotide-(2'-deoxyribose 5'-phosphate)-2'-deoxyribonucleotide-DNA = a 3'-end 2'-deoxyribonucleotide-(2,3-dehydro-2,3-deoxyribose 5'-phosphate)-DNA + a 5'-end 5'-phospho-2'-deoxyribonucleoside-DNA + H(+)</text>
        <dbReference type="Rhea" id="RHEA:66592"/>
        <dbReference type="Rhea" id="RHEA-COMP:13180"/>
        <dbReference type="Rhea" id="RHEA-COMP:16897"/>
        <dbReference type="Rhea" id="RHEA-COMP:17067"/>
        <dbReference type="ChEBI" id="CHEBI:15378"/>
        <dbReference type="ChEBI" id="CHEBI:136412"/>
        <dbReference type="ChEBI" id="CHEBI:157695"/>
        <dbReference type="ChEBI" id="CHEBI:167181"/>
        <dbReference type="EC" id="4.2.99.18"/>
    </reaction>
</comment>
<dbReference type="HAMAP" id="MF_00103">
    <property type="entry name" value="Fapy_DNA_glycosyl"/>
    <property type="match status" value="1"/>
</dbReference>
<comment type="function">
    <text evidence="15">Involved in base excision repair of DNA damaged by oxidation or by mutagenic agents. Acts as DNA glycosylase that recognizes and removes damaged bases. Has a preference for oxidized purines, such as 7,8-dihydro-8-oxoguanine (8-oxoG). Has AP (apurinic/apyrimidinic) lyase activity and introduces nicks in the DNA strand. Cleaves the DNA backbone by beta-delta elimination to generate a single-strand break at the site of the removed base with both 3'- and 5'-phosphates.</text>
</comment>
<feature type="active site" description="Proton donor" evidence="15">
    <location>
        <position position="3"/>
    </location>
</feature>
<dbReference type="PANTHER" id="PTHR22993:SF9">
    <property type="entry name" value="FORMAMIDOPYRIMIDINE-DNA GLYCOSYLASE"/>
    <property type="match status" value="1"/>
</dbReference>
<keyword evidence="9 15" id="KW-0238">DNA-binding</keyword>
<dbReference type="SUPFAM" id="SSF57716">
    <property type="entry name" value="Glucocorticoid receptor-like (DNA-binding domain)"/>
    <property type="match status" value="1"/>
</dbReference>
<evidence type="ECO:0000256" key="3">
    <source>
        <dbReference type="ARBA" id="ARBA00011245"/>
    </source>
</evidence>
<dbReference type="GO" id="GO:0140078">
    <property type="term" value="F:class I DNA-(apurinic or apyrimidinic site) endonuclease activity"/>
    <property type="evidence" value="ECO:0007669"/>
    <property type="project" value="UniProtKB-EC"/>
</dbReference>
<dbReference type="STRING" id="867345.SAMN05421693_12138"/>
<evidence type="ECO:0000259" key="16">
    <source>
        <dbReference type="PROSITE" id="PS51066"/>
    </source>
</evidence>
<dbReference type="Gene3D" id="1.10.8.50">
    <property type="match status" value="1"/>
</dbReference>
<feature type="binding site" evidence="15">
    <location>
        <position position="110"/>
    </location>
    <ligand>
        <name>DNA</name>
        <dbReference type="ChEBI" id="CHEBI:16991"/>
    </ligand>
</feature>
<dbReference type="RefSeq" id="WP_090207939.1">
    <property type="nucleotide sequence ID" value="NZ_FOFO01000021.1"/>
</dbReference>
<dbReference type="PROSITE" id="PS51068">
    <property type="entry name" value="FPG_CAT"/>
    <property type="match status" value="1"/>
</dbReference>
<reference evidence="18 19" key="1">
    <citation type="submission" date="2016-10" db="EMBL/GenBank/DDBJ databases">
        <authorList>
            <person name="de Groot N.N."/>
        </authorList>
    </citation>
    <scope>NUCLEOTIDE SEQUENCE [LARGE SCALE GENOMIC DNA]</scope>
    <source>
        <strain evidence="18 19">B7-7</strain>
    </source>
</reference>
<dbReference type="FunFam" id="3.20.190.10:FF:000001">
    <property type="entry name" value="Formamidopyrimidine-DNA glycosylase"/>
    <property type="match status" value="1"/>
</dbReference>
<keyword evidence="7 15" id="KW-0378">Hydrolase</keyword>
<dbReference type="InterPro" id="IPR010979">
    <property type="entry name" value="Ribosomal_uS13-like_H2TH"/>
</dbReference>
<feature type="active site" description="Proton donor; for delta-elimination activity" evidence="15">
    <location>
        <position position="261"/>
    </location>
</feature>